<sequence>LTNSQSNERLQQEQEKQKQLLIELLQQDARNQLQNDNQVNIDHLFSL</sequence>
<dbReference type="EMBL" id="CAJOBB010024393">
    <property type="protein sequence ID" value="CAF4400376.1"/>
    <property type="molecule type" value="Genomic_DNA"/>
</dbReference>
<evidence type="ECO:0000313" key="1">
    <source>
        <dbReference type="EMBL" id="CAF4400376.1"/>
    </source>
</evidence>
<comment type="caution">
    <text evidence="1">The sequence shown here is derived from an EMBL/GenBank/DDBJ whole genome shotgun (WGS) entry which is preliminary data.</text>
</comment>
<accession>A0A820NZR2</accession>
<proteinExistence type="predicted"/>
<dbReference type="AlphaFoldDB" id="A0A820NZR2"/>
<protein>
    <submittedName>
        <fullName evidence="1">Uncharacterized protein</fullName>
    </submittedName>
</protein>
<feature type="non-terminal residue" evidence="1">
    <location>
        <position position="1"/>
    </location>
</feature>
<organism evidence="1 2">
    <name type="scientific">Adineta steineri</name>
    <dbReference type="NCBI Taxonomy" id="433720"/>
    <lineage>
        <taxon>Eukaryota</taxon>
        <taxon>Metazoa</taxon>
        <taxon>Spiralia</taxon>
        <taxon>Gnathifera</taxon>
        <taxon>Rotifera</taxon>
        <taxon>Eurotatoria</taxon>
        <taxon>Bdelloidea</taxon>
        <taxon>Adinetida</taxon>
        <taxon>Adinetidae</taxon>
        <taxon>Adineta</taxon>
    </lineage>
</organism>
<gene>
    <name evidence="1" type="ORF">KXQ929_LOCUS50987</name>
</gene>
<reference evidence="1" key="1">
    <citation type="submission" date="2021-02" db="EMBL/GenBank/DDBJ databases">
        <authorList>
            <person name="Nowell W R."/>
        </authorList>
    </citation>
    <scope>NUCLEOTIDE SEQUENCE</scope>
</reference>
<dbReference type="Proteomes" id="UP000663868">
    <property type="component" value="Unassembled WGS sequence"/>
</dbReference>
<name>A0A820NZR2_9BILA</name>
<evidence type="ECO:0000313" key="2">
    <source>
        <dbReference type="Proteomes" id="UP000663868"/>
    </source>
</evidence>